<evidence type="ECO:0000313" key="2">
    <source>
        <dbReference type="Proteomes" id="UP000007174"/>
    </source>
</evidence>
<feature type="non-terminal residue" evidence="1">
    <location>
        <position position="1"/>
    </location>
</feature>
<gene>
    <name evidence="1" type="ORF">CH063_15333</name>
</gene>
<dbReference type="Proteomes" id="UP000007174">
    <property type="component" value="Unassembled WGS sequence"/>
</dbReference>
<name>H1W2D7_COLHI</name>
<accession>H1W2D7</accession>
<organism evidence="1 2">
    <name type="scientific">Colletotrichum higginsianum (strain IMI 349063)</name>
    <name type="common">Crucifer anthracnose fungus</name>
    <dbReference type="NCBI Taxonomy" id="759273"/>
    <lineage>
        <taxon>Eukaryota</taxon>
        <taxon>Fungi</taxon>
        <taxon>Dikarya</taxon>
        <taxon>Ascomycota</taxon>
        <taxon>Pezizomycotina</taxon>
        <taxon>Sordariomycetes</taxon>
        <taxon>Hypocreomycetidae</taxon>
        <taxon>Glomerellales</taxon>
        <taxon>Glomerellaceae</taxon>
        <taxon>Colletotrichum</taxon>
        <taxon>Colletotrichum destructivum species complex</taxon>
    </lineage>
</organism>
<sequence length="100" mass="11244">ISHRYNFDRTRIVRADVVRFEKPGTILDEKEISSYDHLAIRDTTGFDKIGFSCVTSQSGFIIMRTPSRFQGLSWTSRGCPCTLSSCIIANSCKNILSSCE</sequence>
<reference evidence="2" key="1">
    <citation type="journal article" date="2012" name="Nat. Genet.">
        <title>Lifestyle transitions in plant pathogenic Colletotrichum fungi deciphered by genome and transcriptome analyses.</title>
        <authorList>
            <person name="O'Connell R.J."/>
            <person name="Thon M.R."/>
            <person name="Hacquard S."/>
            <person name="Amyotte S.G."/>
            <person name="Kleemann J."/>
            <person name="Torres M.F."/>
            <person name="Damm U."/>
            <person name="Buiate E.A."/>
            <person name="Epstein L."/>
            <person name="Alkan N."/>
            <person name="Altmueller J."/>
            <person name="Alvarado-Balderrama L."/>
            <person name="Bauser C.A."/>
            <person name="Becker C."/>
            <person name="Birren B.W."/>
            <person name="Chen Z."/>
            <person name="Choi J."/>
            <person name="Crouch J.A."/>
            <person name="Duvick J.P."/>
            <person name="Farman M.A."/>
            <person name="Gan P."/>
            <person name="Heiman D."/>
            <person name="Henrissat B."/>
            <person name="Howard R.J."/>
            <person name="Kabbage M."/>
            <person name="Koch C."/>
            <person name="Kracher B."/>
            <person name="Kubo Y."/>
            <person name="Law A.D."/>
            <person name="Lebrun M.-H."/>
            <person name="Lee Y.-H."/>
            <person name="Miyara I."/>
            <person name="Moore N."/>
            <person name="Neumann U."/>
            <person name="Nordstroem K."/>
            <person name="Panaccione D.G."/>
            <person name="Panstruga R."/>
            <person name="Place M."/>
            <person name="Proctor R.H."/>
            <person name="Prusky D."/>
            <person name="Rech G."/>
            <person name="Reinhardt R."/>
            <person name="Rollins J.A."/>
            <person name="Rounsley S."/>
            <person name="Schardl C.L."/>
            <person name="Schwartz D.C."/>
            <person name="Shenoy N."/>
            <person name="Shirasu K."/>
            <person name="Sikhakolli U.R."/>
            <person name="Stueber K."/>
            <person name="Sukno S.A."/>
            <person name="Sweigard J.A."/>
            <person name="Takano Y."/>
            <person name="Takahara H."/>
            <person name="Trail F."/>
            <person name="van der Does H.C."/>
            <person name="Voll L.M."/>
            <person name="Will I."/>
            <person name="Young S."/>
            <person name="Zeng Q."/>
            <person name="Zhang J."/>
            <person name="Zhou S."/>
            <person name="Dickman M.B."/>
            <person name="Schulze-Lefert P."/>
            <person name="Ver Loren van Themaat E."/>
            <person name="Ma L.-J."/>
            <person name="Vaillancourt L.J."/>
        </authorList>
    </citation>
    <scope>NUCLEOTIDE SEQUENCE [LARGE SCALE GENOMIC DNA]</scope>
    <source>
        <strain evidence="2">IMI 349063</strain>
    </source>
</reference>
<dbReference type="EMBL" id="CACQ02008915">
    <property type="protein sequence ID" value="CCF46650.1"/>
    <property type="molecule type" value="Genomic_DNA"/>
</dbReference>
<evidence type="ECO:0000313" key="1">
    <source>
        <dbReference type="EMBL" id="CCF46650.1"/>
    </source>
</evidence>
<proteinExistence type="predicted"/>
<dbReference type="HOGENOM" id="CLU_2312733_0_0_1"/>
<protein>
    <submittedName>
        <fullName evidence="1">Uncharacterized protein</fullName>
    </submittedName>
</protein>
<dbReference type="AlphaFoldDB" id="H1W2D7"/>